<feature type="transmembrane region" description="Helical" evidence="1">
    <location>
        <begin position="384"/>
        <end position="405"/>
    </location>
</feature>
<evidence type="ECO:0000313" key="2">
    <source>
        <dbReference type="EMBL" id="MBW6391996.1"/>
    </source>
</evidence>
<keyword evidence="1" id="KW-0472">Membrane</keyword>
<comment type="caution">
    <text evidence="2">The sequence shown here is derived from an EMBL/GenBank/DDBJ whole genome shotgun (WGS) entry which is preliminary data.</text>
</comment>
<reference evidence="2 3" key="1">
    <citation type="submission" date="2021-07" db="EMBL/GenBank/DDBJ databases">
        <authorList>
            <person name="So Y."/>
        </authorList>
    </citation>
    <scope>NUCLEOTIDE SEQUENCE [LARGE SCALE GENOMIC DNA]</scope>
    <source>
        <strain evidence="2 3">Y3S6</strain>
    </source>
</reference>
<feature type="transmembrane region" description="Helical" evidence="1">
    <location>
        <begin position="315"/>
        <end position="334"/>
    </location>
</feature>
<feature type="transmembrane region" description="Helical" evidence="1">
    <location>
        <begin position="151"/>
        <end position="173"/>
    </location>
</feature>
<keyword evidence="1" id="KW-0812">Transmembrane</keyword>
<feature type="transmembrane region" description="Helical" evidence="1">
    <location>
        <begin position="26"/>
        <end position="56"/>
    </location>
</feature>
<feature type="transmembrane region" description="Helical" evidence="1">
    <location>
        <begin position="417"/>
        <end position="434"/>
    </location>
</feature>
<feature type="transmembrane region" description="Helical" evidence="1">
    <location>
        <begin position="249"/>
        <end position="270"/>
    </location>
</feature>
<keyword evidence="1" id="KW-1133">Transmembrane helix</keyword>
<feature type="transmembrane region" description="Helical" evidence="1">
    <location>
        <begin position="68"/>
        <end position="87"/>
    </location>
</feature>
<feature type="transmembrane region" description="Helical" evidence="1">
    <location>
        <begin position="180"/>
        <end position="199"/>
    </location>
</feature>
<evidence type="ECO:0000256" key="1">
    <source>
        <dbReference type="SAM" id="Phobius"/>
    </source>
</evidence>
<dbReference type="Proteomes" id="UP000769617">
    <property type="component" value="Unassembled WGS sequence"/>
</dbReference>
<accession>A0ABS6ZPJ4</accession>
<feature type="transmembrane region" description="Helical" evidence="1">
    <location>
        <begin position="346"/>
        <end position="364"/>
    </location>
</feature>
<dbReference type="EMBL" id="JAHYCA010000004">
    <property type="protein sequence ID" value="MBW6391996.1"/>
    <property type="molecule type" value="Genomic_DNA"/>
</dbReference>
<organism evidence="2 3">
    <name type="scientific">Billgrantia antri</name>
    <dbReference type="NCBI Taxonomy" id="2846777"/>
    <lineage>
        <taxon>Bacteria</taxon>
        <taxon>Pseudomonadati</taxon>
        <taxon>Pseudomonadota</taxon>
        <taxon>Gammaproteobacteria</taxon>
        <taxon>Oceanospirillales</taxon>
        <taxon>Halomonadaceae</taxon>
        <taxon>Billgrantia</taxon>
    </lineage>
</organism>
<dbReference type="RefSeq" id="WP_219792482.1">
    <property type="nucleotide sequence ID" value="NZ_JAHYCA010000004.1"/>
</dbReference>
<evidence type="ECO:0000313" key="3">
    <source>
        <dbReference type="Proteomes" id="UP000769617"/>
    </source>
</evidence>
<feature type="transmembrane region" description="Helical" evidence="1">
    <location>
        <begin position="277"/>
        <end position="303"/>
    </location>
</feature>
<name>A0ABS6ZPJ4_9GAMM</name>
<sequence length="476" mass="52151">MAYSGVGMSLEDRLFSLLPQPLLGRLFLPLGLATFILAAWNVLLLIPAVPLLCVAFLCAVREGRAGQFFFVFLLANLAASLLSPGIVERDHLLALLGIDFAVLFGLLTLLVTACRLEPVIAAGSMKIVLPLFLGLLSSYFLYGWLAGNGLAASAAYLRLYLFPFLFFLLGLVVRPYNVTPILFAIFVAYGALLAFEYVAPQSFYQVTNMADYYSLKMGKLFTPETLAERNVRKFFNFELFPDIHAYRPLGALGHPISSSYLFLFFSLWFFCHRRRVLAALALVASLVFGVKGSVIALGLIVIFEILYRIRMRPRLFFAAMFTVVLGYLLLAYLVGFRVGNPHMVKVAGALFHIPENVLGGGLGFGGSMSRSLVEGPQFDDSVLAVGLSQLGLLGIILVYTFYLALIRRVALPFLEESTVRLAFFYCIALMANSVFQEEGFSPYALGLALFMLAYAVSARSPGAPMAGVVSDEARAG</sequence>
<proteinExistence type="predicted"/>
<feature type="transmembrane region" description="Helical" evidence="1">
    <location>
        <begin position="93"/>
        <end position="115"/>
    </location>
</feature>
<keyword evidence="3" id="KW-1185">Reference proteome</keyword>
<gene>
    <name evidence="2" type="ORF">KPL81_12610</name>
</gene>
<feature type="transmembrane region" description="Helical" evidence="1">
    <location>
        <begin position="440"/>
        <end position="457"/>
    </location>
</feature>
<feature type="transmembrane region" description="Helical" evidence="1">
    <location>
        <begin position="127"/>
        <end position="145"/>
    </location>
</feature>
<protein>
    <submittedName>
        <fullName evidence="2">Uncharacterized protein</fullName>
    </submittedName>
</protein>